<feature type="compositionally biased region" description="Polar residues" evidence="8">
    <location>
        <begin position="4038"/>
        <end position="4048"/>
    </location>
</feature>
<evidence type="ECO:0000313" key="13">
    <source>
        <dbReference type="Proteomes" id="UP000268350"/>
    </source>
</evidence>
<comment type="similarity">
    <text evidence="2">Belongs to the pleiotrophin family.</text>
</comment>
<proteinExistence type="inferred from homology"/>
<dbReference type="InterPro" id="IPR011993">
    <property type="entry name" value="PH-like_dom_sf"/>
</dbReference>
<gene>
    <name evidence="12" type="ORF">DGUA_6G009223</name>
</gene>
<feature type="region of interest" description="Disordered" evidence="8">
    <location>
        <begin position="1323"/>
        <end position="1511"/>
    </location>
</feature>
<dbReference type="SUPFAM" id="SSF50044">
    <property type="entry name" value="SH3-domain"/>
    <property type="match status" value="1"/>
</dbReference>
<feature type="signal peptide" evidence="9">
    <location>
        <begin position="1"/>
        <end position="30"/>
    </location>
</feature>
<dbReference type="FunFam" id="2.30.90.10:FF:000001">
    <property type="entry name" value="Pleiotrophin"/>
    <property type="match status" value="1"/>
</dbReference>
<evidence type="ECO:0000259" key="10">
    <source>
        <dbReference type="PROSITE" id="PS50002"/>
    </source>
</evidence>
<feature type="region of interest" description="Disordered" evidence="8">
    <location>
        <begin position="1853"/>
        <end position="1982"/>
    </location>
</feature>
<dbReference type="InterPro" id="IPR038130">
    <property type="entry name" value="PTN/MK_C_dom_sf"/>
</dbReference>
<dbReference type="InterPro" id="IPR001452">
    <property type="entry name" value="SH3_domain"/>
</dbReference>
<dbReference type="Pfam" id="PF00621">
    <property type="entry name" value="RhoGEF"/>
    <property type="match status" value="1"/>
</dbReference>
<evidence type="ECO:0000256" key="7">
    <source>
        <dbReference type="PROSITE-ProRule" id="PRU00192"/>
    </source>
</evidence>
<feature type="compositionally biased region" description="Basic and acidic residues" evidence="8">
    <location>
        <begin position="629"/>
        <end position="640"/>
    </location>
</feature>
<feature type="compositionally biased region" description="Gly residues" evidence="8">
    <location>
        <begin position="3339"/>
        <end position="3349"/>
    </location>
</feature>
<dbReference type="InterPro" id="IPR020090">
    <property type="entry name" value="PTN/MK_C_dom"/>
</dbReference>
<feature type="region of interest" description="Disordered" evidence="8">
    <location>
        <begin position="4002"/>
        <end position="4051"/>
    </location>
</feature>
<dbReference type="InterPro" id="IPR035899">
    <property type="entry name" value="DBL_dom_sf"/>
</dbReference>
<feature type="compositionally biased region" description="Low complexity" evidence="8">
    <location>
        <begin position="111"/>
        <end position="134"/>
    </location>
</feature>
<feature type="compositionally biased region" description="Polar residues" evidence="8">
    <location>
        <begin position="2684"/>
        <end position="2693"/>
    </location>
</feature>
<dbReference type="PANTHER" id="PTHR45834">
    <property type="entry name" value="RHO GUANINE NUCLEOTIDE EXCHANGE FACTOR 9-RELATED"/>
    <property type="match status" value="1"/>
</dbReference>
<dbReference type="OMA" id="DEHEFTE"/>
<dbReference type="STRING" id="7266.A0A3B0KP37"/>
<feature type="compositionally biased region" description="Basic and acidic residues" evidence="8">
    <location>
        <begin position="2694"/>
        <end position="2705"/>
    </location>
</feature>
<feature type="compositionally biased region" description="Polar residues" evidence="8">
    <location>
        <begin position="2518"/>
        <end position="2537"/>
    </location>
</feature>
<feature type="region of interest" description="Disordered" evidence="8">
    <location>
        <begin position="797"/>
        <end position="825"/>
    </location>
</feature>
<feature type="compositionally biased region" description="Polar residues" evidence="8">
    <location>
        <begin position="2418"/>
        <end position="2430"/>
    </location>
</feature>
<feature type="region of interest" description="Disordered" evidence="8">
    <location>
        <begin position="2640"/>
        <end position="2659"/>
    </location>
</feature>
<dbReference type="InterPro" id="IPR036028">
    <property type="entry name" value="SH3-like_dom_sf"/>
</dbReference>
<evidence type="ECO:0000256" key="5">
    <source>
        <dbReference type="ARBA" id="ARBA00022729"/>
    </source>
</evidence>
<feature type="region of interest" description="Disordered" evidence="8">
    <location>
        <begin position="2779"/>
        <end position="2836"/>
    </location>
</feature>
<evidence type="ECO:0000256" key="8">
    <source>
        <dbReference type="SAM" id="MobiDB-lite"/>
    </source>
</evidence>
<dbReference type="InterPro" id="IPR000219">
    <property type="entry name" value="DH_dom"/>
</dbReference>
<dbReference type="GO" id="GO:0005576">
    <property type="term" value="C:extracellular region"/>
    <property type="evidence" value="ECO:0007669"/>
    <property type="project" value="UniProtKB-SubCell"/>
</dbReference>
<feature type="compositionally biased region" description="Basic residues" evidence="8">
    <location>
        <begin position="641"/>
        <end position="650"/>
    </location>
</feature>
<feature type="compositionally biased region" description="Low complexity" evidence="8">
    <location>
        <begin position="942"/>
        <end position="974"/>
    </location>
</feature>
<feature type="compositionally biased region" description="Polar residues" evidence="8">
    <location>
        <begin position="1439"/>
        <end position="1449"/>
    </location>
</feature>
<feature type="compositionally biased region" description="Polar residues" evidence="8">
    <location>
        <begin position="2294"/>
        <end position="2306"/>
    </location>
</feature>
<feature type="region of interest" description="Disordered" evidence="8">
    <location>
        <begin position="537"/>
        <end position="561"/>
    </location>
</feature>
<feature type="domain" description="DH" evidence="11">
    <location>
        <begin position="3592"/>
        <end position="3798"/>
    </location>
</feature>
<feature type="compositionally biased region" description="Basic residues" evidence="8">
    <location>
        <begin position="4025"/>
        <end position="4037"/>
    </location>
</feature>
<feature type="region of interest" description="Disordered" evidence="8">
    <location>
        <begin position="1524"/>
        <end position="1561"/>
    </location>
</feature>
<feature type="compositionally biased region" description="Low complexity" evidence="8">
    <location>
        <begin position="3195"/>
        <end position="3205"/>
    </location>
</feature>
<keyword evidence="13" id="KW-1185">Reference proteome</keyword>
<feature type="region of interest" description="Disordered" evidence="8">
    <location>
        <begin position="2281"/>
        <end position="2332"/>
    </location>
</feature>
<protein>
    <submittedName>
        <fullName evidence="12">Blast:Rho guanine nucleotide exchange factor 4</fullName>
    </submittedName>
</protein>
<dbReference type="SMART" id="SM00325">
    <property type="entry name" value="RhoGEF"/>
    <property type="match status" value="1"/>
</dbReference>
<dbReference type="Pfam" id="PF01091">
    <property type="entry name" value="PTN_MK_C"/>
    <property type="match status" value="1"/>
</dbReference>
<feature type="region of interest" description="Disordered" evidence="8">
    <location>
        <begin position="942"/>
        <end position="996"/>
    </location>
</feature>
<feature type="compositionally biased region" description="Low complexity" evidence="8">
    <location>
        <begin position="4015"/>
        <end position="4024"/>
    </location>
</feature>
<dbReference type="CDD" id="cd00174">
    <property type="entry name" value="SH3"/>
    <property type="match status" value="1"/>
</dbReference>
<feature type="compositionally biased region" description="Basic and acidic residues" evidence="8">
    <location>
        <begin position="1741"/>
        <end position="1756"/>
    </location>
</feature>
<comment type="subcellular location">
    <subcellularLocation>
        <location evidence="1">Secreted</location>
    </subcellularLocation>
</comment>
<dbReference type="SMART" id="SM00326">
    <property type="entry name" value="SH3"/>
    <property type="match status" value="1"/>
</dbReference>
<feature type="compositionally biased region" description="Polar residues" evidence="8">
    <location>
        <begin position="3350"/>
        <end position="3359"/>
    </location>
</feature>
<dbReference type="PROSITE" id="PS50002">
    <property type="entry name" value="SH3"/>
    <property type="match status" value="1"/>
</dbReference>
<feature type="compositionally biased region" description="Polar residues" evidence="8">
    <location>
        <begin position="2821"/>
        <end position="2836"/>
    </location>
</feature>
<feature type="region of interest" description="Disordered" evidence="8">
    <location>
        <begin position="2189"/>
        <end position="2237"/>
    </location>
</feature>
<dbReference type="Gene3D" id="2.30.30.40">
    <property type="entry name" value="SH3 Domains"/>
    <property type="match status" value="1"/>
</dbReference>
<feature type="compositionally biased region" description="Low complexity" evidence="8">
    <location>
        <begin position="2934"/>
        <end position="2956"/>
    </location>
</feature>
<feature type="compositionally biased region" description="Acidic residues" evidence="8">
    <location>
        <begin position="2438"/>
        <end position="2448"/>
    </location>
</feature>
<evidence type="ECO:0000256" key="9">
    <source>
        <dbReference type="SAM" id="SignalP"/>
    </source>
</evidence>
<dbReference type="Gene3D" id="1.20.900.10">
    <property type="entry name" value="Dbl homology (DH) domain"/>
    <property type="match status" value="1"/>
</dbReference>
<evidence type="ECO:0000256" key="3">
    <source>
        <dbReference type="ARBA" id="ARBA00022443"/>
    </source>
</evidence>
<feature type="region of interest" description="Disordered" evidence="8">
    <location>
        <begin position="3339"/>
        <end position="3369"/>
    </location>
</feature>
<feature type="compositionally biased region" description="Polar residues" evidence="8">
    <location>
        <begin position="2227"/>
        <end position="2236"/>
    </location>
</feature>
<feature type="chain" id="PRO_5017196538" evidence="9">
    <location>
        <begin position="31"/>
        <end position="4084"/>
    </location>
</feature>
<evidence type="ECO:0000259" key="11">
    <source>
        <dbReference type="PROSITE" id="PS50010"/>
    </source>
</evidence>
<feature type="region of interest" description="Disordered" evidence="8">
    <location>
        <begin position="2932"/>
        <end position="2956"/>
    </location>
</feature>
<dbReference type="InterPro" id="IPR053086">
    <property type="entry name" value="RhoGEF_domain"/>
</dbReference>
<feature type="region of interest" description="Disordered" evidence="8">
    <location>
        <begin position="61"/>
        <end position="158"/>
    </location>
</feature>
<dbReference type="EMBL" id="OUUW01000012">
    <property type="protein sequence ID" value="SPP86921.1"/>
    <property type="molecule type" value="Genomic_DNA"/>
</dbReference>
<feature type="compositionally biased region" description="Low complexity" evidence="8">
    <location>
        <begin position="2395"/>
        <end position="2413"/>
    </location>
</feature>
<keyword evidence="5 9" id="KW-0732">Signal</keyword>
<evidence type="ECO:0000256" key="1">
    <source>
        <dbReference type="ARBA" id="ARBA00004613"/>
    </source>
</evidence>
<feature type="compositionally biased region" description="Basic and acidic residues" evidence="8">
    <location>
        <begin position="674"/>
        <end position="689"/>
    </location>
</feature>
<feature type="region of interest" description="Disordered" evidence="8">
    <location>
        <begin position="3239"/>
        <end position="3289"/>
    </location>
</feature>
<dbReference type="GO" id="GO:0005829">
    <property type="term" value="C:cytosol"/>
    <property type="evidence" value="ECO:0007669"/>
    <property type="project" value="TreeGrafter"/>
</dbReference>
<keyword evidence="6" id="KW-1015">Disulfide bond</keyword>
<dbReference type="PROSITE" id="PS50010">
    <property type="entry name" value="DH_2"/>
    <property type="match status" value="1"/>
</dbReference>
<dbReference type="GO" id="GO:0008083">
    <property type="term" value="F:growth factor activity"/>
    <property type="evidence" value="ECO:0007669"/>
    <property type="project" value="InterPro"/>
</dbReference>
<feature type="compositionally biased region" description="Low complexity" evidence="8">
    <location>
        <begin position="2810"/>
        <end position="2820"/>
    </location>
</feature>
<feature type="region of interest" description="Disordered" evidence="8">
    <location>
        <begin position="1732"/>
        <end position="1759"/>
    </location>
</feature>
<feature type="compositionally biased region" description="Basic and acidic residues" evidence="8">
    <location>
        <begin position="1942"/>
        <end position="1952"/>
    </location>
</feature>
<feature type="compositionally biased region" description="Low complexity" evidence="8">
    <location>
        <begin position="3249"/>
        <end position="3265"/>
    </location>
</feature>
<dbReference type="GO" id="GO:0005085">
    <property type="term" value="F:guanyl-nucleotide exchange factor activity"/>
    <property type="evidence" value="ECO:0007669"/>
    <property type="project" value="InterPro"/>
</dbReference>
<feature type="region of interest" description="Disordered" evidence="8">
    <location>
        <begin position="249"/>
        <end position="274"/>
    </location>
</feature>
<evidence type="ECO:0000313" key="12">
    <source>
        <dbReference type="EMBL" id="SPP86921.1"/>
    </source>
</evidence>
<dbReference type="SUPFAM" id="SSF50729">
    <property type="entry name" value="PH domain-like"/>
    <property type="match status" value="1"/>
</dbReference>
<feature type="compositionally biased region" description="Basic residues" evidence="8">
    <location>
        <begin position="2381"/>
        <end position="2391"/>
    </location>
</feature>
<dbReference type="CDD" id="cd01224">
    <property type="entry name" value="PH_Collybistin_ASEF"/>
    <property type="match status" value="1"/>
</dbReference>
<feature type="region of interest" description="Disordered" evidence="8">
    <location>
        <begin position="604"/>
        <end position="623"/>
    </location>
</feature>
<dbReference type="Pfam" id="PF22697">
    <property type="entry name" value="SOS1_NGEF_PH"/>
    <property type="match status" value="1"/>
</dbReference>
<evidence type="ECO:0000256" key="6">
    <source>
        <dbReference type="ARBA" id="ARBA00023157"/>
    </source>
</evidence>
<feature type="domain" description="SH3" evidence="10">
    <location>
        <begin position="3445"/>
        <end position="3516"/>
    </location>
</feature>
<organism evidence="12 13">
    <name type="scientific">Drosophila guanche</name>
    <name type="common">Fruit fly</name>
    <dbReference type="NCBI Taxonomy" id="7266"/>
    <lineage>
        <taxon>Eukaryota</taxon>
        <taxon>Metazoa</taxon>
        <taxon>Ecdysozoa</taxon>
        <taxon>Arthropoda</taxon>
        <taxon>Hexapoda</taxon>
        <taxon>Insecta</taxon>
        <taxon>Pterygota</taxon>
        <taxon>Neoptera</taxon>
        <taxon>Endopterygota</taxon>
        <taxon>Diptera</taxon>
        <taxon>Brachycera</taxon>
        <taxon>Muscomorpha</taxon>
        <taxon>Ephydroidea</taxon>
        <taxon>Drosophilidae</taxon>
        <taxon>Drosophila</taxon>
        <taxon>Sophophora</taxon>
    </lineage>
</organism>
<accession>A0A3B0KP37</accession>
<keyword evidence="4" id="KW-0964">Secreted</keyword>
<feature type="compositionally biased region" description="Basic and acidic residues" evidence="8">
    <location>
        <begin position="1859"/>
        <end position="1873"/>
    </location>
</feature>
<sequence length="4084" mass="448420">MNLIFTSASALTVLHIVLLALADVPSLVNGEEVPDGVRLVMKTRSGDTVIRASRGALADATVTPETVGAENQRIRNNRKSNKSQDTLQQAGGHKSGHKKHGAEEHGSAVSQNPQQNHKQNHKNNNNQQRQVIKQQQHENQPHQGGKRPGPKAKASETASTCRYAKSAWSNCDAKTNMRTRILSLKKGEQNCLPTRTIQKKCKKGCRYEKGTWTQCNAGQMTREDHLYVEGFGSSDQNCDPVRTVNKKCKGTGRPLEGKHHGPHRATKERKQKEKDGIRGLQMTFRAAAGLHLTRRRFGRISWLLTSRVLPTMVDKKEIPTDGAIGSIAKKLALSRNLIFGISVNRDSSLVYSAHRHYSTFENSHTEIPSKLFPQTSIDLNDESRKRQQREEEEEKAEFERSWRRTKLGLIAFGMGGLLLSFWAIYFFGQPTLDEQGIEADDEFSELPPLQQYIGRSWRMTTETYLDLTYERGKGAKRPPRPKLLKLTDVSIPHRSRKKSKVKQTKDRSATLVRERIYDDPAYTEDISHLANPIRRGSVPGNHSAEQKSKCDIPGQTASTRSLLSKHQLPKEFHQYVSANQSKYKGANSAPTGSTAVNVNYDCGSSSSDNETMEPAKASCMTRRVRSLERSLAIERSDKKGTQKRNSKQKRNLSLDNSRYLLPGHPQHSALVSKQSHDFEDQAPSRKKYNESSVEAVQTEASLLDDVETAAEAAAKVAIGKRFLRGEIGIKSFNYYLLKEGLKSSKNMVTKQRNTLYSGEPDAKFEKMPTRSEENIYEEIFFKDTLGTVTTSITELATSSANPQPPDKEALQQVQKGGPKAPPHIMSGPSEGSAVGVFADCELCMEQCSRDNCEYCLAHAVQGVGKRHSQQPKETSQQEPLINQAYHNENNDSICSSSRVGLPAAHILEFQSYNPNNPGVYKIETTPVAITGDYNPILQFQQSSATTSTSTTTTPSDQQQPQQQQQQHIQPHQLQKPIYGGYHHPQSHQKPYHTTIVGNPLTSQYGIGGSLLLEPVAGSAAEQGSTTPRRPKQQQYIFSYQNGGSVAGGASMQLLNTKSSSSSDSLTQHKYNTKTRLEANVFTAPNTGDLYYAVGGTAPLHPLMYAASRPIGGSQILVDPYDPPQMYKSDSKASILSEFSLRSSDNSQRYVRYGPHRRHGGGRVSDASIFSIYSNSGQRRYFGSSESRFGYDCRRCSLDGIIGMGSGTAMGATKVPPDKCSYSDNCRYECRNCDCSSNYFSSDFDDMYGSIARGGSSGIPRKTAAGTLPSTFQDDSTDLKEKSQTPPSLLQQQFSAPLDLKQNKYAQDFFKHVNDVKRSIYQSEMQRNNSLESSRRGPRAGGNNTNSRSSPKRAVSQEPTEPVVTTLPLSRGRPAAGVRPTPAPRTSVQSQLVLPATFMPRDPTPTKRRSQPSGRREFPSLDRLVASNTGTIPKRHSRTMAGSESLSPKFTSKPKGFDAKDSWTGNNAEEQFTPGKRHHRTSSTKSHQNVPGPVTRRKDIPAPPPPSPATYSDLQELKANMEGLQDDTNSRSLESETSESPAVPSPSVRSLTGSHNEKKTRELAEAPLKITIALTDMNIPAEFCSTVSVLGHPDVGPDIGSVEQEDNDVFYDARSEDSGAGSLPSEVCLPQSKGAFGLVACSQEAACGKGSKETIYSERDVNTLPHTDPIAGGPEPSNISDTQGNDIGIASDDAKSKKQGRGTVEEQITPHDVEKLVGMDTCLQTNHWRTESEITDATLRGGKHEEKSSKTRDDEKTQTSAIEQHAAATCLEEKQTSLPALDSNDAPVSTSARANATDVDVDVDFEFSCTTGNTDSAALTHSDRTVDIPVVVTTAGIPAPSRTLTRQDYACLDSSEAQSDDSHLTRDSVTRESQNDELSSSTLEKLDVSTLPLPALPKRRRPRSRTSPSKNLLHRQRHEAIDNANANETSTASSRQQHLKPRQRVDTPEKQKSEISQTPNPAPQKQHLSASQQYVAKRRESLEASNRSFNEKLEARRMHNQIGGGNAANVTTGANNGVPTYLFGDQFQALGGGGPSSGRKSLSPATNKEEIYLNKSGWVQVNTKRGGFKEDSCSGFRRQQNDGTARSRAAGRVIPMDAQGHRTDLAHYSFIYQHQQQKSNVGIAEPKFVGSKVEELIQRNEARLGGFSSRDPALRPGYRIIDPQLASILNERPGFLPVKSPNDLDSPITPILSPPPAFQDNSRTTRQMDRRNSSRQQAPLPLPVLQSEARQSPQHMANGSVKGMVFSRSFEYDTRRPTPTNSYVETFSRSFDGHLSELPLHLGMPPLAGQHERSPNFSTLTGNSPNYLTKRESGGGSSGSLRSRDSSPKFLSPQTTTAYLNASVKEAPPAYSMSGSGAAATGTQEKYSPRSRHERSSERSKIHALGRSRKSQFNRMGSAGPPAAPPSSLGMGASRFRSFDTTKSQRLNSCDSGARSDLSNDELDNEDGGLSEFLSAGSQKFPKPCSSSVSISPFKMQRQRSLTPDRNESHSSSSSLRKQRSLTPESRSLTPEERRKKGSQLSLLGSRQNSGSRNNTLEARQRHGEKTSPNISRSSSSSSYSGGDSHDCLNASTCSIVAGGLPCPIPGSGPTNHRRDIAAAQSAAKQAEQEHRIRRSRSLQLSERSPNRVHKSIVNVCAVSAQQPQLQPKQPPTPSYQQPRLGVRAVFPPTVRTPPAANKIPAPLSASSRNTTRPGKNEADKARSFDFDYNNFNRSGGSKAKSPRSIHTSGSGGDSGGNQNQRIERETRSFDEEYREAVLNNNNGSSGSISGVRYLQPAADSGLVPTGSSSTSRLRQSSSPVNGSGVEYTASRSPQSSGSSSNILHQPTRKTGSPQSYGTRLCDHELTFEMLRKSPIMNFRRGDSSDFELPVLLRNRETINSGGNSELNFMSNETRIYEHPTTVLKPQRSLRQSPGSRDDLPLEVAVGVGGDYIYRPAPSQPRSSSASSQSNESTTTKSFSKTLTTCDYWPRCGACQYSLPVVTTLNQEPELKPHITTVAVNIPNVETKAEKLRPCVEKSIIPQWTFLCSGVADCRPQEHSTMTTNDNERRQLMAVVRPRVVPSASTSLFLLGEGNLCLANAAESENEACPQVLAAAEIGLRNLQDEHEFTEVNKKCRWRERSLSLPSPTIQRYLETEESMPKTGNRGVKVVGKGISNNTFAGGLSQQIRAVSSPSLTEPYSESRKLPVESTTSADGSSTVATITSSGSGGGGVGLGVLLKFKRTFNNFNNKNQLHITPALPTSAASNGNPPKSKSSPTTPSVSITTAGTETTSDCAGTDGGDGSSGKYRFGPLIWRTSRERRKTKFNRRDKCNSGDSGIQIELEHDEQYSRVLALGAQGEGVRQGEGGTIASGNTSIGSESKTRSIRRTNSAKASSILGSVALISKNHMQLDFGGTDNIEREAPESLPTRSLSQPNGLEAYGIGYPDISDSDSDSIASHEEATSYYPTIYAEVLYNFTAGGPQELGLERGMLIEILRKEVGPWWFGRIKKEETNRVDEILDPELGWFPKEFVRIIQCPETDRFFNAHQAASEAKQASTTAGEVGDSVPVPVADFPKDADVTMATDQSNITTIVIEAPPLSSNGVFTLENETVLRRGAVRELLDTEVNYVKLLEAICDGYLPAMSKRIDIFSPNSIRLIFSNITAIYKFQAKFLDSLRKGIEQNQIAKVFLKMHKGFLCYSNYCNAYPRALIELESYDRVKDARTILENCRESENLAELPLSAHLLAPVQRICRYPLHLNEIIKSALASAPETGIDKLKGSSSSDYEQLDVNEMDIPDTYDTVNLALEAMRGITEAVNEGKRHSETIARHQASFQNFKGPPLHFHSARFFLQVDATRQKQNLWNSSYTLFLFDNQLVYCKRDIIKRSHFIYKGRIFFDRCRVVNVRDGKMFGHTIKNSLRIYCESRDKWYDFSFRSANRKHRFLNTLALERQFGGKALHVSEMTGFEYTYEERPGDFSDQSDYELADFEHALCATSASGESSFPESPAKSASRFCDTLPKKSQSRDGIASVDNSQMLSTTTSTGSLGRRRIGNWFRKPKSSNCTPSQSPTHKPVFDADETLTAARVAAIELADSAAALLPTDSSFA</sequence>
<feature type="compositionally biased region" description="Low complexity" evidence="8">
    <location>
        <begin position="2551"/>
        <end position="2562"/>
    </location>
</feature>
<dbReference type="InterPro" id="IPR055251">
    <property type="entry name" value="SOS1_NGEF_PH"/>
</dbReference>
<reference evidence="13" key="1">
    <citation type="submission" date="2018-01" db="EMBL/GenBank/DDBJ databases">
        <authorList>
            <person name="Alioto T."/>
            <person name="Alioto T."/>
        </authorList>
    </citation>
    <scope>NUCLEOTIDE SEQUENCE [LARGE SCALE GENOMIC DNA]</scope>
</reference>
<dbReference type="OrthoDB" id="660555at2759"/>
<feature type="region of interest" description="Disordered" evidence="8">
    <location>
        <begin position="1659"/>
        <end position="1704"/>
    </location>
</feature>
<feature type="compositionally biased region" description="Low complexity" evidence="8">
    <location>
        <begin position="2787"/>
        <end position="2798"/>
    </location>
</feature>
<name>A0A3B0KP37_DROGU</name>
<evidence type="ECO:0000256" key="4">
    <source>
        <dbReference type="ARBA" id="ARBA00022525"/>
    </source>
</evidence>
<dbReference type="Proteomes" id="UP000268350">
    <property type="component" value="Unassembled WGS sequence"/>
</dbReference>
<feature type="region of interest" description="Disordered" evidence="8">
    <location>
        <begin position="3171"/>
        <end position="3206"/>
    </location>
</feature>
<feature type="region of interest" description="Disordered" evidence="8">
    <location>
        <begin position="1254"/>
        <end position="1287"/>
    </location>
</feature>
<feature type="region of interest" description="Disordered" evidence="8">
    <location>
        <begin position="629"/>
        <end position="692"/>
    </location>
</feature>
<dbReference type="Gene3D" id="2.30.90.10">
    <property type="entry name" value="Heparin-binding Growth Factor, Midkine, Chain A- C-terminal Domain"/>
    <property type="match status" value="2"/>
</dbReference>
<feature type="region of interest" description="Disordered" evidence="8">
    <location>
        <begin position="2667"/>
        <end position="2740"/>
    </location>
</feature>
<keyword evidence="3 7" id="KW-0728">SH3 domain</keyword>
<dbReference type="CDD" id="cd00160">
    <property type="entry name" value="RhoGEF"/>
    <property type="match status" value="1"/>
</dbReference>
<evidence type="ECO:0000256" key="2">
    <source>
        <dbReference type="ARBA" id="ARBA00005403"/>
    </source>
</evidence>
<feature type="region of interest" description="Disordered" evidence="8">
    <location>
        <begin position="2348"/>
        <end position="2564"/>
    </location>
</feature>
<dbReference type="PANTHER" id="PTHR45834:SF3">
    <property type="entry name" value="RHO GUANINE NUCLEOTIDE EXCHANGE FACTOR 3, ISOFORM L"/>
    <property type="match status" value="1"/>
</dbReference>
<feature type="region of interest" description="Disordered" evidence="8">
    <location>
        <begin position="2585"/>
        <end position="2627"/>
    </location>
</feature>
<dbReference type="SUPFAM" id="SSF48065">
    <property type="entry name" value="DBL homology domain (DH-domain)"/>
    <property type="match status" value="1"/>
</dbReference>
<feature type="compositionally biased region" description="Polar residues" evidence="8">
    <location>
        <begin position="1923"/>
        <end position="1935"/>
    </location>
</feature>
<dbReference type="Gene3D" id="2.30.29.30">
    <property type="entry name" value="Pleckstrin-homology domain (PH domain)/Phosphotyrosine-binding domain (PTB)"/>
    <property type="match status" value="1"/>
</dbReference>